<protein>
    <recommendedName>
        <fullName evidence="2">MRN complex-interacting protein N-terminal domain-containing protein</fullName>
    </recommendedName>
</protein>
<gene>
    <name evidence="3" type="ORF">Ddye_005663</name>
</gene>
<feature type="compositionally biased region" description="Polar residues" evidence="1">
    <location>
        <begin position="130"/>
        <end position="139"/>
    </location>
</feature>
<proteinExistence type="predicted"/>
<dbReference type="InterPro" id="IPR032739">
    <property type="entry name" value="MRNIP"/>
</dbReference>
<dbReference type="PANTHER" id="PTHR15863:SF2">
    <property type="entry name" value="MRN COMPLEX-INTERACTING PROTEIN"/>
    <property type="match status" value="1"/>
</dbReference>
<dbReference type="Pfam" id="PF15749">
    <property type="entry name" value="MRNIP"/>
    <property type="match status" value="1"/>
</dbReference>
<evidence type="ECO:0000256" key="1">
    <source>
        <dbReference type="SAM" id="MobiDB-lite"/>
    </source>
</evidence>
<sequence>MLDTVFIALQCCQCSIMQVKQKKKSSNKWTCVVCNQKQSVRKIFAQGYNAKDLRQYVQSFNMSLKDEETEMPNKKPKLTNSNEYGEGCKTIFSSQAQVRDMEAKESQHSRAKVDSKWKDYLSEEDEEPRTSQPTINNATQDDDDTKNPRNCQASKWSEYLAEDEREQTNHYPSRRNTQESDLQDHNNTLSNGVFKTTTNDQQVEDDIHPDFI</sequence>
<dbReference type="InterPro" id="IPR049472">
    <property type="entry name" value="MRNIP_N"/>
</dbReference>
<feature type="region of interest" description="Disordered" evidence="1">
    <location>
        <begin position="67"/>
        <end position="86"/>
    </location>
</feature>
<evidence type="ECO:0000313" key="3">
    <source>
        <dbReference type="EMBL" id="KAK2659130.1"/>
    </source>
</evidence>
<dbReference type="GO" id="GO:0007095">
    <property type="term" value="P:mitotic G2 DNA damage checkpoint signaling"/>
    <property type="evidence" value="ECO:0007669"/>
    <property type="project" value="TreeGrafter"/>
</dbReference>
<evidence type="ECO:0000259" key="2">
    <source>
        <dbReference type="Pfam" id="PF15749"/>
    </source>
</evidence>
<comment type="caution">
    <text evidence="3">The sequence shown here is derived from an EMBL/GenBank/DDBJ whole genome shotgun (WGS) entry which is preliminary data.</text>
</comment>
<keyword evidence="4" id="KW-1185">Reference proteome</keyword>
<dbReference type="GO" id="GO:0005634">
    <property type="term" value="C:nucleus"/>
    <property type="evidence" value="ECO:0007669"/>
    <property type="project" value="TreeGrafter"/>
</dbReference>
<name>A0AAD9XGJ9_9ROSI</name>
<feature type="region of interest" description="Disordered" evidence="1">
    <location>
        <begin position="96"/>
        <end position="212"/>
    </location>
</feature>
<feature type="domain" description="MRN complex-interacting protein N-terminal" evidence="2">
    <location>
        <begin position="9"/>
        <end position="120"/>
    </location>
</feature>
<evidence type="ECO:0000313" key="4">
    <source>
        <dbReference type="Proteomes" id="UP001280121"/>
    </source>
</evidence>
<feature type="compositionally biased region" description="Basic and acidic residues" evidence="1">
    <location>
        <begin position="99"/>
        <end position="121"/>
    </location>
</feature>
<reference evidence="3" key="1">
    <citation type="journal article" date="2023" name="Plant J.">
        <title>Genome sequences and population genomics provide insights into the demographic history, inbreeding, and mutation load of two 'living fossil' tree species of Dipteronia.</title>
        <authorList>
            <person name="Feng Y."/>
            <person name="Comes H.P."/>
            <person name="Chen J."/>
            <person name="Zhu S."/>
            <person name="Lu R."/>
            <person name="Zhang X."/>
            <person name="Li P."/>
            <person name="Qiu J."/>
            <person name="Olsen K.M."/>
            <person name="Qiu Y."/>
        </authorList>
    </citation>
    <scope>NUCLEOTIDE SEQUENCE</scope>
    <source>
        <strain evidence="3">KIB01</strain>
    </source>
</reference>
<dbReference type="PANTHER" id="PTHR15863">
    <property type="entry name" value="MRN COMPLEX-INTERACTING PROTEIN"/>
    <property type="match status" value="1"/>
</dbReference>
<accession>A0AAD9XGJ9</accession>
<dbReference type="EMBL" id="JANJYI010000002">
    <property type="protein sequence ID" value="KAK2659130.1"/>
    <property type="molecule type" value="Genomic_DNA"/>
</dbReference>
<dbReference type="AlphaFoldDB" id="A0AAD9XGJ9"/>
<dbReference type="Proteomes" id="UP001280121">
    <property type="component" value="Unassembled WGS sequence"/>
</dbReference>
<dbReference type="GO" id="GO:0003682">
    <property type="term" value="F:chromatin binding"/>
    <property type="evidence" value="ECO:0007669"/>
    <property type="project" value="TreeGrafter"/>
</dbReference>
<feature type="compositionally biased region" description="Polar residues" evidence="1">
    <location>
        <begin position="185"/>
        <end position="201"/>
    </location>
</feature>
<organism evidence="3 4">
    <name type="scientific">Dipteronia dyeriana</name>
    <dbReference type="NCBI Taxonomy" id="168575"/>
    <lineage>
        <taxon>Eukaryota</taxon>
        <taxon>Viridiplantae</taxon>
        <taxon>Streptophyta</taxon>
        <taxon>Embryophyta</taxon>
        <taxon>Tracheophyta</taxon>
        <taxon>Spermatophyta</taxon>
        <taxon>Magnoliopsida</taxon>
        <taxon>eudicotyledons</taxon>
        <taxon>Gunneridae</taxon>
        <taxon>Pentapetalae</taxon>
        <taxon>rosids</taxon>
        <taxon>malvids</taxon>
        <taxon>Sapindales</taxon>
        <taxon>Sapindaceae</taxon>
        <taxon>Hippocastanoideae</taxon>
        <taxon>Acereae</taxon>
        <taxon>Dipteronia</taxon>
    </lineage>
</organism>